<organism evidence="7 8">
    <name type="scientific">Rhodothalassium salexigens DSM 2132</name>
    <dbReference type="NCBI Taxonomy" id="1188247"/>
    <lineage>
        <taxon>Bacteria</taxon>
        <taxon>Pseudomonadati</taxon>
        <taxon>Pseudomonadota</taxon>
        <taxon>Alphaproteobacteria</taxon>
        <taxon>Rhodothalassiales</taxon>
        <taxon>Rhodothalassiaceae</taxon>
        <taxon>Rhodothalassium</taxon>
    </lineage>
</organism>
<dbReference type="FunCoup" id="A0A4R2PRP1">
    <property type="interactions" value="316"/>
</dbReference>
<dbReference type="InterPro" id="IPR036962">
    <property type="entry name" value="Glyco_hydro_3_N_sf"/>
</dbReference>
<dbReference type="Proteomes" id="UP000295399">
    <property type="component" value="Unassembled WGS sequence"/>
</dbReference>
<evidence type="ECO:0000256" key="5">
    <source>
        <dbReference type="ARBA" id="ARBA00023295"/>
    </source>
</evidence>
<proteinExistence type="inferred from homology"/>
<comment type="catalytic activity">
    <reaction evidence="1">
        <text>Hydrolysis of terminal non-reducing N-acetyl-D-hexosamine residues in N-acetyl-beta-D-hexosaminides.</text>
        <dbReference type="EC" id="3.2.1.52"/>
    </reaction>
</comment>
<accession>A0A4R2PRP1</accession>
<dbReference type="EC" id="3.2.1.52" evidence="3"/>
<dbReference type="GO" id="GO:0004563">
    <property type="term" value="F:beta-N-acetylhexosaminidase activity"/>
    <property type="evidence" value="ECO:0007669"/>
    <property type="project" value="UniProtKB-EC"/>
</dbReference>
<dbReference type="GO" id="GO:0005975">
    <property type="term" value="P:carbohydrate metabolic process"/>
    <property type="evidence" value="ECO:0007669"/>
    <property type="project" value="InterPro"/>
</dbReference>
<evidence type="ECO:0000256" key="1">
    <source>
        <dbReference type="ARBA" id="ARBA00001231"/>
    </source>
</evidence>
<dbReference type="NCBIfam" id="NF003740">
    <property type="entry name" value="PRK05337.1"/>
    <property type="match status" value="1"/>
</dbReference>
<evidence type="ECO:0000313" key="8">
    <source>
        <dbReference type="Proteomes" id="UP000295399"/>
    </source>
</evidence>
<dbReference type="Gene3D" id="3.20.20.300">
    <property type="entry name" value="Glycoside hydrolase, family 3, N-terminal domain"/>
    <property type="match status" value="1"/>
</dbReference>
<evidence type="ECO:0000313" key="7">
    <source>
        <dbReference type="EMBL" id="TCP38509.1"/>
    </source>
</evidence>
<dbReference type="PANTHER" id="PTHR30480">
    <property type="entry name" value="BETA-HEXOSAMINIDASE-RELATED"/>
    <property type="match status" value="1"/>
</dbReference>
<keyword evidence="5" id="KW-0326">Glycosidase</keyword>
<gene>
    <name evidence="7" type="ORF">EV659_101413</name>
</gene>
<reference evidence="7 8" key="1">
    <citation type="submission" date="2019-03" db="EMBL/GenBank/DDBJ databases">
        <title>Genomic Encyclopedia of Type Strains, Phase IV (KMG-IV): sequencing the most valuable type-strain genomes for metagenomic binning, comparative biology and taxonomic classification.</title>
        <authorList>
            <person name="Goeker M."/>
        </authorList>
    </citation>
    <scope>NUCLEOTIDE SEQUENCE [LARGE SCALE GENOMIC DNA]</scope>
    <source>
        <strain evidence="7 8">DSM 2132</strain>
    </source>
</reference>
<dbReference type="GO" id="GO:0009254">
    <property type="term" value="P:peptidoglycan turnover"/>
    <property type="evidence" value="ECO:0007669"/>
    <property type="project" value="TreeGrafter"/>
</dbReference>
<sequence length="339" mass="35401">MAASRLPLIVGLAGTALDRDEAAFLRETRPVGLILFARNVDTPDQVRKLVDAARAALDDPDPLVLVDQEGGRVARLKPPHWPSYPPMARFGGLYGRDPAAAREAVWLALRLIAHDLASLGITVDCAPVLDVPTLEADPVISDRAFAERADVVADLGGAAVDGLLAGGVLPVIKHIPGHGRAGVDSHKALPRVTADLDTLARMDFAPFAALARAPMAMTAHIVYTALDPARPATCSPRVIAEVVRGQIGFDNLLLSDDLEMAALDGTMAERAAAALTAGCDLALHCSGDLGGVADAANGCPPLAEVSARRLADAKAARRPADTVDIAHARRRLSVLLGDV</sequence>
<keyword evidence="8" id="KW-1185">Reference proteome</keyword>
<protein>
    <recommendedName>
        <fullName evidence="3">beta-N-acetylhexosaminidase</fullName>
        <ecNumber evidence="3">3.2.1.52</ecNumber>
    </recommendedName>
</protein>
<comment type="similarity">
    <text evidence="2">Belongs to the glycosyl hydrolase 3 family.</text>
</comment>
<evidence type="ECO:0000256" key="4">
    <source>
        <dbReference type="ARBA" id="ARBA00022801"/>
    </source>
</evidence>
<evidence type="ECO:0000259" key="6">
    <source>
        <dbReference type="Pfam" id="PF00933"/>
    </source>
</evidence>
<dbReference type="Pfam" id="PF00933">
    <property type="entry name" value="Glyco_hydro_3"/>
    <property type="match status" value="1"/>
</dbReference>
<comment type="caution">
    <text evidence="7">The sequence shown here is derived from an EMBL/GenBank/DDBJ whole genome shotgun (WGS) entry which is preliminary data.</text>
</comment>
<dbReference type="AlphaFoldDB" id="A0A4R2PRP1"/>
<evidence type="ECO:0000256" key="3">
    <source>
        <dbReference type="ARBA" id="ARBA00012663"/>
    </source>
</evidence>
<name>A0A4R2PRP1_RHOSA</name>
<dbReference type="InterPro" id="IPR017853">
    <property type="entry name" value="GH"/>
</dbReference>
<dbReference type="InterPro" id="IPR001764">
    <property type="entry name" value="Glyco_hydro_3_N"/>
</dbReference>
<feature type="domain" description="Glycoside hydrolase family 3 N-terminal" evidence="6">
    <location>
        <begin position="18"/>
        <end position="288"/>
    </location>
</feature>
<evidence type="ECO:0000256" key="2">
    <source>
        <dbReference type="ARBA" id="ARBA00005336"/>
    </source>
</evidence>
<dbReference type="SUPFAM" id="SSF51445">
    <property type="entry name" value="(Trans)glycosidases"/>
    <property type="match status" value="1"/>
</dbReference>
<dbReference type="OrthoDB" id="9786661at2"/>
<keyword evidence="4" id="KW-0378">Hydrolase</keyword>
<dbReference type="PANTHER" id="PTHR30480:SF13">
    <property type="entry name" value="BETA-HEXOSAMINIDASE"/>
    <property type="match status" value="1"/>
</dbReference>
<dbReference type="EMBL" id="SLXO01000001">
    <property type="protein sequence ID" value="TCP38509.1"/>
    <property type="molecule type" value="Genomic_DNA"/>
</dbReference>
<dbReference type="InterPro" id="IPR050226">
    <property type="entry name" value="NagZ_Beta-hexosaminidase"/>
</dbReference>
<dbReference type="InParanoid" id="A0A4R2PRP1"/>
<dbReference type="RefSeq" id="WP_132706983.1">
    <property type="nucleotide sequence ID" value="NZ_JACIGF010000001.1"/>
</dbReference>